<reference evidence="2" key="1">
    <citation type="submission" date="2020-05" db="EMBL/GenBank/DDBJ databases">
        <authorList>
            <person name="Chiriac C."/>
            <person name="Salcher M."/>
            <person name="Ghai R."/>
            <person name="Kavagutti S V."/>
        </authorList>
    </citation>
    <scope>NUCLEOTIDE SEQUENCE</scope>
</reference>
<protein>
    <submittedName>
        <fullName evidence="2">Unannotated protein</fullName>
    </submittedName>
</protein>
<name>A0A6J7GBJ8_9ZZZZ</name>
<sequence length="81" mass="8580">MKVLDTVPVLALVYVADDLLGANLGLELDALPARDAFNNAPGFNVTLYSTTVSGALLVGDCGGGFGSHTHARMYRRIRTQT</sequence>
<proteinExistence type="predicted"/>
<gene>
    <name evidence="1" type="ORF">UFOPK2766_00767</name>
    <name evidence="2" type="ORF">UFOPK3519_00860</name>
</gene>
<dbReference type="EMBL" id="CAFBMG010000055">
    <property type="protein sequence ID" value="CAB4901553.1"/>
    <property type="molecule type" value="Genomic_DNA"/>
</dbReference>
<evidence type="ECO:0000313" key="1">
    <source>
        <dbReference type="EMBL" id="CAB4737016.1"/>
    </source>
</evidence>
<accession>A0A6J7GBJ8</accession>
<evidence type="ECO:0000313" key="2">
    <source>
        <dbReference type="EMBL" id="CAB4901553.1"/>
    </source>
</evidence>
<organism evidence="2">
    <name type="scientific">freshwater metagenome</name>
    <dbReference type="NCBI Taxonomy" id="449393"/>
    <lineage>
        <taxon>unclassified sequences</taxon>
        <taxon>metagenomes</taxon>
        <taxon>ecological metagenomes</taxon>
    </lineage>
</organism>
<dbReference type="EMBL" id="CAEZYU010000026">
    <property type="protein sequence ID" value="CAB4737016.1"/>
    <property type="molecule type" value="Genomic_DNA"/>
</dbReference>
<dbReference type="AlphaFoldDB" id="A0A6J7GBJ8"/>